<evidence type="ECO:0000256" key="1">
    <source>
        <dbReference type="ARBA" id="ARBA00022630"/>
    </source>
</evidence>
<feature type="domain" description="FAD/NAD(P)-binding" evidence="3">
    <location>
        <begin position="4"/>
        <end position="139"/>
    </location>
</feature>
<dbReference type="InterPro" id="IPR050097">
    <property type="entry name" value="Ferredoxin-NADP_redctase_2"/>
</dbReference>
<evidence type="ECO:0000256" key="2">
    <source>
        <dbReference type="ARBA" id="ARBA00023002"/>
    </source>
</evidence>
<dbReference type="SUPFAM" id="SSF51905">
    <property type="entry name" value="FAD/NAD(P)-binding domain"/>
    <property type="match status" value="1"/>
</dbReference>
<dbReference type="Pfam" id="PF07992">
    <property type="entry name" value="Pyr_redox_2"/>
    <property type="match status" value="2"/>
</dbReference>
<evidence type="ECO:0000259" key="3">
    <source>
        <dbReference type="Pfam" id="PF07992"/>
    </source>
</evidence>
<evidence type="ECO:0000313" key="4">
    <source>
        <dbReference type="EMBL" id="MBA2131969.1"/>
    </source>
</evidence>
<gene>
    <name evidence="4" type="ORF">G5B42_00125</name>
</gene>
<accession>A0A8J6I0D1</accession>
<dbReference type="Gene3D" id="3.50.50.60">
    <property type="entry name" value="FAD/NAD(P)-binding domain"/>
    <property type="match status" value="2"/>
</dbReference>
<feature type="domain" description="FAD/NAD(P)-binding" evidence="3">
    <location>
        <begin position="231"/>
        <end position="271"/>
    </location>
</feature>
<evidence type="ECO:0000313" key="5">
    <source>
        <dbReference type="Proteomes" id="UP000657177"/>
    </source>
</evidence>
<organism evidence="4 5">
    <name type="scientific">Capillibacterium thermochitinicola</name>
    <dbReference type="NCBI Taxonomy" id="2699427"/>
    <lineage>
        <taxon>Bacteria</taxon>
        <taxon>Bacillati</taxon>
        <taxon>Bacillota</taxon>
        <taxon>Capillibacterium</taxon>
    </lineage>
</organism>
<dbReference type="PRINTS" id="PR00469">
    <property type="entry name" value="PNDRDTASEII"/>
</dbReference>
<dbReference type="InterPro" id="IPR023753">
    <property type="entry name" value="FAD/NAD-binding_dom"/>
</dbReference>
<protein>
    <submittedName>
        <fullName evidence="4">NAD(P)/FAD-dependent oxidoreductase</fullName>
    </submittedName>
</protein>
<dbReference type="AlphaFoldDB" id="A0A8J6I0D1"/>
<sequence>MEQYDLLVIGGGPAGLSAAVNGRRRNKRVLLVGKEKVSNKLRQAHRVDNYLGFPGVSGAELAASYRGHAVAEGVELIEDEIRSFWPEEGGFQAMGKEQLYAAKTVIIASGMPQKASIPGEEKLVGKGVSYCATCDGMFFRGKRVFFLSELEEGEKDANFLADICAQVYYLPRYQGDYRGLDPRIKVVSGRVLRLHGEERLTKVETSAGEYEVEGAFIERASLPLDSLMPDLALENGFIKVDRQMRTNLPGVFAAGDCTGRPWQIAKAVGEGLVAALSAVDYLATLA</sequence>
<keyword evidence="1" id="KW-0285">Flavoprotein</keyword>
<proteinExistence type="predicted"/>
<keyword evidence="5" id="KW-1185">Reference proteome</keyword>
<dbReference type="EMBL" id="JAAKDE010000001">
    <property type="protein sequence ID" value="MBA2131969.1"/>
    <property type="molecule type" value="Genomic_DNA"/>
</dbReference>
<name>A0A8J6I0D1_9FIRM</name>
<dbReference type="InterPro" id="IPR036188">
    <property type="entry name" value="FAD/NAD-bd_sf"/>
</dbReference>
<dbReference type="PRINTS" id="PR00368">
    <property type="entry name" value="FADPNR"/>
</dbReference>
<dbReference type="Proteomes" id="UP000657177">
    <property type="component" value="Unassembled WGS sequence"/>
</dbReference>
<reference evidence="4" key="1">
    <citation type="submission" date="2020-06" db="EMBL/GenBank/DDBJ databases">
        <title>Novel chitinolytic bacterium.</title>
        <authorList>
            <person name="Ungkulpasvich U."/>
            <person name="Kosugi A."/>
            <person name="Uke A."/>
        </authorList>
    </citation>
    <scope>NUCLEOTIDE SEQUENCE</scope>
    <source>
        <strain evidence="4">UUS1-1</strain>
    </source>
</reference>
<dbReference type="RefSeq" id="WP_181338414.1">
    <property type="nucleotide sequence ID" value="NZ_JAAKDE010000001.1"/>
</dbReference>
<comment type="caution">
    <text evidence="4">The sequence shown here is derived from an EMBL/GenBank/DDBJ whole genome shotgun (WGS) entry which is preliminary data.</text>
</comment>
<dbReference type="GO" id="GO:0016491">
    <property type="term" value="F:oxidoreductase activity"/>
    <property type="evidence" value="ECO:0007669"/>
    <property type="project" value="UniProtKB-KW"/>
</dbReference>
<dbReference type="PANTHER" id="PTHR48105">
    <property type="entry name" value="THIOREDOXIN REDUCTASE 1-RELATED-RELATED"/>
    <property type="match status" value="1"/>
</dbReference>
<keyword evidence="2" id="KW-0560">Oxidoreductase</keyword>